<dbReference type="SMART" id="SM00967">
    <property type="entry name" value="SpoU_sub_bind"/>
    <property type="match status" value="1"/>
</dbReference>
<dbReference type="Pfam" id="PF00588">
    <property type="entry name" value="SpoU_methylase"/>
    <property type="match status" value="1"/>
</dbReference>
<keyword evidence="2 5" id="KW-0489">Methyltransferase</keyword>
<sequence>MGEEEIRSLQNARVKEWAALRRGKERRRRGTFLAEGPHLVGEALHSGLGIEVVLFDPRDQTPEVASLVEEARGKGCPVQPVDRRVLERVCEVITPQGIAAVVRIPERPMPGFAVEAPEEDPVLMVALDGIQDPGNVGAVLRVARAVGVTGVLCGEDTADPFSPKAVRSSMGAAFTVPIRQGRLVNMIGEWHAKGVEPVETAVGEGVRYDRWNWNIPVMIVLGNEGRGISPEVRHLCRGKVHIPMPGGGESLNVAVAAALLLYEARRHRGAL</sequence>
<dbReference type="Pfam" id="PF22435">
    <property type="entry name" value="MRM3-like_sub_bind"/>
    <property type="match status" value="1"/>
</dbReference>
<dbReference type="InterPro" id="IPR053888">
    <property type="entry name" value="MRM3-like_sub_bind"/>
</dbReference>
<dbReference type="EMBL" id="CP002017">
    <property type="protein sequence ID" value="ADG06972.1"/>
    <property type="molecule type" value="Genomic_DNA"/>
</dbReference>
<evidence type="ECO:0000256" key="3">
    <source>
        <dbReference type="ARBA" id="ARBA00022679"/>
    </source>
</evidence>
<feature type="domain" description="RNA 2-O ribose methyltransferase substrate binding" evidence="4">
    <location>
        <begin position="33"/>
        <end position="108"/>
    </location>
</feature>
<dbReference type="InterPro" id="IPR029028">
    <property type="entry name" value="Alpha/beta_knot_MTases"/>
</dbReference>
<keyword evidence="6" id="KW-1185">Reference proteome</keyword>
<dbReference type="Proteomes" id="UP000002368">
    <property type="component" value="Chromosome"/>
</dbReference>
<dbReference type="InterPro" id="IPR013123">
    <property type="entry name" value="SpoU_subst-bd"/>
</dbReference>
<dbReference type="Gene3D" id="3.30.1330.30">
    <property type="match status" value="1"/>
</dbReference>
<dbReference type="eggNOG" id="COG0566">
    <property type="taxonomic scope" value="Bacteria"/>
</dbReference>
<dbReference type="OrthoDB" id="9794400at2"/>
<evidence type="ECO:0000259" key="4">
    <source>
        <dbReference type="SMART" id="SM00967"/>
    </source>
</evidence>
<dbReference type="Gene3D" id="3.40.1280.10">
    <property type="match status" value="1"/>
</dbReference>
<evidence type="ECO:0000256" key="2">
    <source>
        <dbReference type="ARBA" id="ARBA00022603"/>
    </source>
</evidence>
<comment type="similarity">
    <text evidence="1">Belongs to the class IV-like SAM-binding methyltransferase superfamily. RNA methyltransferase TrmH family.</text>
</comment>
<reference evidence="5 6" key="1">
    <citation type="journal article" date="2011" name="Stand. Genomic Sci.">
        <title>Complete genome sequence of the thermophilic, hydrogen-oxidizing Bacillus tusciae type strain (T2) and reclassification in the new genus, Kyrpidia gen. nov. as Kyrpidia tusciae comb. nov. and emendation of the family Alicyclobacillaceae da Costa and Rainey, 2010.</title>
        <authorList>
            <person name="Klenk H.P."/>
            <person name="Lapidus A."/>
            <person name="Chertkov O."/>
            <person name="Copeland A."/>
            <person name="Del Rio T.G."/>
            <person name="Nolan M."/>
            <person name="Lucas S."/>
            <person name="Chen F."/>
            <person name="Tice H."/>
            <person name="Cheng J.F."/>
            <person name="Han C."/>
            <person name="Bruce D."/>
            <person name="Goodwin L."/>
            <person name="Pitluck S."/>
            <person name="Pati A."/>
            <person name="Ivanova N."/>
            <person name="Mavromatis K."/>
            <person name="Daum C."/>
            <person name="Chen A."/>
            <person name="Palaniappan K."/>
            <person name="Chang Y.J."/>
            <person name="Land M."/>
            <person name="Hauser L."/>
            <person name="Jeffries C.D."/>
            <person name="Detter J.C."/>
            <person name="Rohde M."/>
            <person name="Abt B."/>
            <person name="Pukall R."/>
            <person name="Goker M."/>
            <person name="Bristow J."/>
            <person name="Markowitz V."/>
            <person name="Hugenholtz P."/>
            <person name="Eisen J.A."/>
        </authorList>
    </citation>
    <scope>NUCLEOTIDE SEQUENCE [LARGE SCALE GENOMIC DNA]</scope>
    <source>
        <strain evidence="5 6">DSM 2912</strain>
    </source>
</reference>
<dbReference type="PANTHER" id="PTHR43191">
    <property type="entry name" value="RRNA METHYLTRANSFERASE 3"/>
    <property type="match status" value="1"/>
</dbReference>
<dbReference type="HOGENOM" id="CLU_021322_3_2_9"/>
<dbReference type="InterPro" id="IPR029064">
    <property type="entry name" value="Ribosomal_eL30-like_sf"/>
</dbReference>
<organism evidence="5 6">
    <name type="scientific">Kyrpidia tusciae (strain DSM 2912 / NBRC 15312 / T2)</name>
    <name type="common">Bacillus tusciae</name>
    <dbReference type="NCBI Taxonomy" id="562970"/>
    <lineage>
        <taxon>Bacteria</taxon>
        <taxon>Bacillati</taxon>
        <taxon>Bacillota</taxon>
        <taxon>Bacilli</taxon>
        <taxon>Bacillales</taxon>
        <taxon>Alicyclobacillaceae</taxon>
        <taxon>Kyrpidia</taxon>
    </lineage>
</organism>
<dbReference type="CDD" id="cd18095">
    <property type="entry name" value="SpoU-like_rRNA-MTase"/>
    <property type="match status" value="1"/>
</dbReference>
<evidence type="ECO:0000256" key="1">
    <source>
        <dbReference type="ARBA" id="ARBA00007228"/>
    </source>
</evidence>
<gene>
    <name evidence="5" type="ordered locus">Btus_2303</name>
</gene>
<dbReference type="STRING" id="562970.Btus_2303"/>
<accession>D5WS20</accession>
<dbReference type="GO" id="GO:0003723">
    <property type="term" value="F:RNA binding"/>
    <property type="evidence" value="ECO:0007669"/>
    <property type="project" value="InterPro"/>
</dbReference>
<keyword evidence="3" id="KW-0808">Transferase</keyword>
<protein>
    <submittedName>
        <fullName evidence="5">tRNA/rRNA methyltransferase (SpoU)</fullName>
    </submittedName>
</protein>
<dbReference type="RefSeq" id="WP_013076255.1">
    <property type="nucleotide sequence ID" value="NC_014098.1"/>
</dbReference>
<dbReference type="InterPro" id="IPR029026">
    <property type="entry name" value="tRNA_m1G_MTases_N"/>
</dbReference>
<dbReference type="InterPro" id="IPR001537">
    <property type="entry name" value="SpoU_MeTrfase"/>
</dbReference>
<evidence type="ECO:0000313" key="6">
    <source>
        <dbReference type="Proteomes" id="UP000002368"/>
    </source>
</evidence>
<name>D5WS20_KYRT2</name>
<dbReference type="GO" id="GO:0032259">
    <property type="term" value="P:methylation"/>
    <property type="evidence" value="ECO:0007669"/>
    <property type="project" value="UniProtKB-KW"/>
</dbReference>
<dbReference type="SUPFAM" id="SSF55315">
    <property type="entry name" value="L30e-like"/>
    <property type="match status" value="1"/>
</dbReference>
<dbReference type="GO" id="GO:0008173">
    <property type="term" value="F:RNA methyltransferase activity"/>
    <property type="evidence" value="ECO:0007669"/>
    <property type="project" value="InterPro"/>
</dbReference>
<dbReference type="GO" id="GO:0005737">
    <property type="term" value="C:cytoplasm"/>
    <property type="evidence" value="ECO:0007669"/>
    <property type="project" value="UniProtKB-ARBA"/>
</dbReference>
<dbReference type="PANTHER" id="PTHR43191:SF2">
    <property type="entry name" value="RRNA METHYLTRANSFERASE 3, MITOCHONDRIAL"/>
    <property type="match status" value="1"/>
</dbReference>
<dbReference type="KEGG" id="bts:Btus_2303"/>
<dbReference type="SUPFAM" id="SSF75217">
    <property type="entry name" value="alpha/beta knot"/>
    <property type="match status" value="1"/>
</dbReference>
<dbReference type="InterPro" id="IPR051259">
    <property type="entry name" value="rRNA_Methyltransferase"/>
</dbReference>
<dbReference type="GO" id="GO:0006396">
    <property type="term" value="P:RNA processing"/>
    <property type="evidence" value="ECO:0007669"/>
    <property type="project" value="InterPro"/>
</dbReference>
<proteinExistence type="inferred from homology"/>
<dbReference type="AlphaFoldDB" id="D5WS20"/>
<evidence type="ECO:0000313" key="5">
    <source>
        <dbReference type="EMBL" id="ADG06972.1"/>
    </source>
</evidence>